<dbReference type="PANTHER" id="PTHR22726:SF1">
    <property type="entry name" value="METALLOENDOPEPTIDASE OMA1, MITOCHONDRIAL"/>
    <property type="match status" value="1"/>
</dbReference>
<evidence type="ECO:0000256" key="3">
    <source>
        <dbReference type="ARBA" id="ARBA00022801"/>
    </source>
</evidence>
<dbReference type="RefSeq" id="WP_354602063.1">
    <property type="nucleotide sequence ID" value="NZ_JBEWZI010000019.1"/>
</dbReference>
<comment type="cofactor">
    <cofactor evidence="6">
        <name>Zn(2+)</name>
        <dbReference type="ChEBI" id="CHEBI:29105"/>
    </cofactor>
    <text evidence="6">Binds 1 zinc ion per subunit.</text>
</comment>
<evidence type="ECO:0000259" key="8">
    <source>
        <dbReference type="Pfam" id="PF01435"/>
    </source>
</evidence>
<evidence type="ECO:0000313" key="10">
    <source>
        <dbReference type="Proteomes" id="UP001549691"/>
    </source>
</evidence>
<evidence type="ECO:0000256" key="1">
    <source>
        <dbReference type="ARBA" id="ARBA00022670"/>
    </source>
</evidence>
<protein>
    <submittedName>
        <fullName evidence="9">M48 family metallopeptidase</fullName>
    </submittedName>
</protein>
<reference evidence="9 10" key="1">
    <citation type="submission" date="2024-07" db="EMBL/GenBank/DDBJ databases">
        <title>Uliginosibacterium flavum JJ3220;KACC:17644.</title>
        <authorList>
            <person name="Kim M.K."/>
        </authorList>
    </citation>
    <scope>NUCLEOTIDE SEQUENCE [LARGE SCALE GENOMIC DNA]</scope>
    <source>
        <strain evidence="9 10">KACC:17644</strain>
    </source>
</reference>
<feature type="chain" id="PRO_5046789893" evidence="7">
    <location>
        <begin position="18"/>
        <end position="280"/>
    </location>
</feature>
<dbReference type="EMBL" id="JBEWZI010000019">
    <property type="protein sequence ID" value="MET7015607.1"/>
    <property type="molecule type" value="Genomic_DNA"/>
</dbReference>
<dbReference type="Gene3D" id="3.30.2010.10">
    <property type="entry name" value="Metalloproteases ('zincins'), catalytic domain"/>
    <property type="match status" value="1"/>
</dbReference>
<evidence type="ECO:0000256" key="5">
    <source>
        <dbReference type="ARBA" id="ARBA00023049"/>
    </source>
</evidence>
<keyword evidence="7" id="KW-0732">Signal</keyword>
<evidence type="ECO:0000256" key="2">
    <source>
        <dbReference type="ARBA" id="ARBA00022723"/>
    </source>
</evidence>
<organism evidence="9 10">
    <name type="scientific">Uliginosibacterium flavum</name>
    <dbReference type="NCBI Taxonomy" id="1396831"/>
    <lineage>
        <taxon>Bacteria</taxon>
        <taxon>Pseudomonadati</taxon>
        <taxon>Pseudomonadota</taxon>
        <taxon>Betaproteobacteria</taxon>
        <taxon>Rhodocyclales</taxon>
        <taxon>Zoogloeaceae</taxon>
        <taxon>Uliginosibacterium</taxon>
    </lineage>
</organism>
<sequence>MRKNIGPWSWAIVLACAAVVGCQTVQTTQPGMVGVSRPQHVSPLINSAQLNQQAALQYQQLLGEAQKKQALNKDAEDVERVRRIANRLIPQISVFRPEAVNWKWEVNVISSKELNAWCMPGGKIAVYTGLIEQLQATDDELAQVMGHEIAHALREHAWERASKSVNAGLGLSIVGLVLGADQGQMDLAGMVYNVTFELPNSREHETEADRIGIELAARAGYNPRAAVSLWQKMGKANEGAPPKWLSTHPASADRQQDLQHYGDIVMPLYEQAKRGGRASL</sequence>
<evidence type="ECO:0000256" key="7">
    <source>
        <dbReference type="SAM" id="SignalP"/>
    </source>
</evidence>
<evidence type="ECO:0000256" key="4">
    <source>
        <dbReference type="ARBA" id="ARBA00022833"/>
    </source>
</evidence>
<dbReference type="PANTHER" id="PTHR22726">
    <property type="entry name" value="METALLOENDOPEPTIDASE OMA1"/>
    <property type="match status" value="1"/>
</dbReference>
<dbReference type="PROSITE" id="PS51257">
    <property type="entry name" value="PROKAR_LIPOPROTEIN"/>
    <property type="match status" value="1"/>
</dbReference>
<keyword evidence="2" id="KW-0479">Metal-binding</keyword>
<keyword evidence="4 6" id="KW-0862">Zinc</keyword>
<feature type="domain" description="Peptidase M48" evidence="8">
    <location>
        <begin position="79"/>
        <end position="260"/>
    </location>
</feature>
<gene>
    <name evidence="9" type="ORF">ABXR19_15565</name>
</gene>
<proteinExistence type="inferred from homology"/>
<dbReference type="Proteomes" id="UP001549691">
    <property type="component" value="Unassembled WGS sequence"/>
</dbReference>
<dbReference type="InterPro" id="IPR051156">
    <property type="entry name" value="Mito/Outer_Membr_Metalloprot"/>
</dbReference>
<evidence type="ECO:0000313" key="9">
    <source>
        <dbReference type="EMBL" id="MET7015607.1"/>
    </source>
</evidence>
<comment type="similarity">
    <text evidence="6">Belongs to the peptidase M48 family.</text>
</comment>
<keyword evidence="5 6" id="KW-0482">Metalloprotease</keyword>
<comment type="caution">
    <text evidence="9">The sequence shown here is derived from an EMBL/GenBank/DDBJ whole genome shotgun (WGS) entry which is preliminary data.</text>
</comment>
<accession>A0ABV2TNV2</accession>
<keyword evidence="10" id="KW-1185">Reference proteome</keyword>
<keyword evidence="3 6" id="KW-0378">Hydrolase</keyword>
<dbReference type="CDD" id="cd07331">
    <property type="entry name" value="M48C_Oma1_like"/>
    <property type="match status" value="1"/>
</dbReference>
<dbReference type="InterPro" id="IPR001915">
    <property type="entry name" value="Peptidase_M48"/>
</dbReference>
<evidence type="ECO:0000256" key="6">
    <source>
        <dbReference type="RuleBase" id="RU003983"/>
    </source>
</evidence>
<dbReference type="Pfam" id="PF01435">
    <property type="entry name" value="Peptidase_M48"/>
    <property type="match status" value="1"/>
</dbReference>
<feature type="signal peptide" evidence="7">
    <location>
        <begin position="1"/>
        <end position="17"/>
    </location>
</feature>
<name>A0ABV2TNV2_9RHOO</name>
<keyword evidence="1 6" id="KW-0645">Protease</keyword>